<dbReference type="SMART" id="SM00896">
    <property type="entry name" value="FDX-ACB"/>
    <property type="match status" value="1"/>
</dbReference>
<dbReference type="SUPFAM" id="SSF55681">
    <property type="entry name" value="Class II aaRS and biotin synthetases"/>
    <property type="match status" value="1"/>
</dbReference>
<dbReference type="SMART" id="SM00873">
    <property type="entry name" value="B3_4"/>
    <property type="match status" value="1"/>
</dbReference>
<dbReference type="InterPro" id="IPR045864">
    <property type="entry name" value="aa-tRNA-synth_II/BPL/LPL"/>
</dbReference>
<feature type="domain" description="TRNA-binding" evidence="17">
    <location>
        <begin position="57"/>
        <end position="181"/>
    </location>
</feature>
<dbReference type="InterPro" id="IPR005121">
    <property type="entry name" value="Fdx_antiC-bd"/>
</dbReference>
<keyword evidence="4 15" id="KW-0963">Cytoplasm</keyword>
<feature type="domain" description="B5" evidence="19">
    <location>
        <begin position="439"/>
        <end position="518"/>
    </location>
</feature>
<dbReference type="GO" id="GO:0009328">
    <property type="term" value="C:phenylalanine-tRNA ligase complex"/>
    <property type="evidence" value="ECO:0007669"/>
    <property type="project" value="TreeGrafter"/>
</dbReference>
<dbReference type="EMBL" id="LGGN01000137">
    <property type="protein sequence ID" value="KUK77400.1"/>
    <property type="molecule type" value="Genomic_DNA"/>
</dbReference>
<dbReference type="SUPFAM" id="SSF56037">
    <property type="entry name" value="PheT/TilS domain"/>
    <property type="match status" value="1"/>
</dbReference>
<dbReference type="GO" id="GO:0000287">
    <property type="term" value="F:magnesium ion binding"/>
    <property type="evidence" value="ECO:0007669"/>
    <property type="project" value="UniProtKB-UniRule"/>
</dbReference>
<dbReference type="SUPFAM" id="SSF54991">
    <property type="entry name" value="Anticodon-binding domain of PheRS"/>
    <property type="match status" value="1"/>
</dbReference>
<dbReference type="GO" id="GO:0000049">
    <property type="term" value="F:tRNA binding"/>
    <property type="evidence" value="ECO:0007669"/>
    <property type="project" value="UniProtKB-UniRule"/>
</dbReference>
<dbReference type="SUPFAM" id="SSF46955">
    <property type="entry name" value="Putative DNA-binding domain"/>
    <property type="match status" value="1"/>
</dbReference>
<keyword evidence="11 16" id="KW-0694">RNA-binding</keyword>
<evidence type="ECO:0000256" key="3">
    <source>
        <dbReference type="ARBA" id="ARBA00011209"/>
    </source>
</evidence>
<dbReference type="AlphaFoldDB" id="A0A101HJ48"/>
<keyword evidence="9 15" id="KW-0067">ATP-binding</keyword>
<evidence type="ECO:0000256" key="5">
    <source>
        <dbReference type="ARBA" id="ARBA00022555"/>
    </source>
</evidence>
<dbReference type="PROSITE" id="PS51447">
    <property type="entry name" value="FDX_ACB"/>
    <property type="match status" value="1"/>
</dbReference>
<evidence type="ECO:0000256" key="11">
    <source>
        <dbReference type="ARBA" id="ARBA00022884"/>
    </source>
</evidence>
<evidence type="ECO:0000256" key="2">
    <source>
        <dbReference type="ARBA" id="ARBA00008653"/>
    </source>
</evidence>
<keyword evidence="8 15" id="KW-0547">Nucleotide-binding</keyword>
<dbReference type="CDD" id="cd00769">
    <property type="entry name" value="PheRS_beta_core"/>
    <property type="match status" value="1"/>
</dbReference>
<dbReference type="Gene3D" id="3.30.56.10">
    <property type="match status" value="2"/>
</dbReference>
<feature type="binding site" evidence="15">
    <location>
        <position position="492"/>
    </location>
    <ligand>
        <name>Mg(2+)</name>
        <dbReference type="ChEBI" id="CHEBI:18420"/>
        <note>shared with alpha subunit</note>
    </ligand>
</feature>
<dbReference type="Gene3D" id="3.50.40.10">
    <property type="entry name" value="Phenylalanyl-trna Synthetase, Chain B, domain 3"/>
    <property type="match status" value="1"/>
</dbReference>
<feature type="binding site" evidence="15">
    <location>
        <position position="505"/>
    </location>
    <ligand>
        <name>Mg(2+)</name>
        <dbReference type="ChEBI" id="CHEBI:18420"/>
        <note>shared with alpha subunit</note>
    </ligand>
</feature>
<dbReference type="PANTHER" id="PTHR10947:SF0">
    <property type="entry name" value="PHENYLALANINE--TRNA LIGASE BETA SUBUNIT"/>
    <property type="match status" value="1"/>
</dbReference>
<dbReference type="Pfam" id="PF01588">
    <property type="entry name" value="tRNA_bind"/>
    <property type="match status" value="1"/>
</dbReference>
<dbReference type="Proteomes" id="UP000053860">
    <property type="component" value="Unassembled WGS sequence"/>
</dbReference>
<dbReference type="SMART" id="SM00874">
    <property type="entry name" value="B5"/>
    <property type="match status" value="1"/>
</dbReference>
<protein>
    <recommendedName>
        <fullName evidence="15">Phenylalanine--tRNA ligase beta subunit</fullName>
        <ecNumber evidence="15">6.1.1.20</ecNumber>
    </recommendedName>
    <alternativeName>
        <fullName evidence="15">Phenylalanyl-tRNA synthetase beta subunit</fullName>
        <shortName evidence="15">PheRS</shortName>
    </alternativeName>
</protein>
<dbReference type="InterPro" id="IPR041616">
    <property type="entry name" value="PheRS_beta_core"/>
</dbReference>
<evidence type="ECO:0000259" key="18">
    <source>
        <dbReference type="PROSITE" id="PS51447"/>
    </source>
</evidence>
<dbReference type="InterPro" id="IPR045060">
    <property type="entry name" value="Phe-tRNA-ligase_IIc_bsu"/>
</dbReference>
<keyword evidence="10 15" id="KW-0460">Magnesium</keyword>
<evidence type="ECO:0000256" key="16">
    <source>
        <dbReference type="PROSITE-ProRule" id="PRU00209"/>
    </source>
</evidence>
<keyword evidence="5 16" id="KW-0820">tRNA-binding</keyword>
<dbReference type="Pfam" id="PF17759">
    <property type="entry name" value="tRNA_synthFbeta"/>
    <property type="match status" value="1"/>
</dbReference>
<evidence type="ECO:0000256" key="14">
    <source>
        <dbReference type="ARBA" id="ARBA00049255"/>
    </source>
</evidence>
<evidence type="ECO:0000256" key="4">
    <source>
        <dbReference type="ARBA" id="ARBA00022490"/>
    </source>
</evidence>
<keyword evidence="6 15" id="KW-0436">Ligase</keyword>
<sequence length="844" mass="93786">MKIPITWLKDYVDIDDLDLEALAKVMTMVGLEVEEIRLVGLPMPSCEKHEFKYTGFSWPKDKFIVAQVDEVMPHPNADRLVLCRLNDGEEEIIVLTGAPNLYEYKGKGALEKPLKVAYAREGSTLYDGHQPGRKLTTLKRMKIRGVESFSMICSEKELGISDAHEGVIILDEDAPTGMPLVDYMGDAVFDVDTLPNMVRDASVLGMAREIAAATGKELKYPNDAFEMTGPSIEGKAAIEINDLELNPRFVLGLIDGIQIQPSPYWVRRRLNLAGMRPINCIVDATNYVMLELGEPLHAFDYDILLERANGETPTIITRTAKDGEKLTTLDGVEHALDREMELVTDTAGPLSLAGVMGGEESEVNSNTKSVLLEGASWNFINIRKTVSKLKINSEAAYRFSRGVHPALAELGVRLCLKRMHEWGGGQVATGLIDNYPAPPEDPVVELSAKWVNNSLGTAISAQEIADILGALEFECEVEGDIITAKTPPHRLDIHTGIIGRADLLEEISRIYGFDKIPSHRLDQPLPPQQVDPSLEMEENLKDLLVNLGLQELIAYRMTSPEREARRFPPDFEVPDQKYIEIQNPITVERRVMRRSILSSMLEILEYNSSLSQRLALFEIGPVFHPVEGQQLPEEKMMLSIGLTGLREIPSWQGGEPENMDFYDLKGVVEGMMQGLHIADVRYQASEHPSFHPGKTAKILIGDREIGVMGEVHPLVKANYEMEEAPVYAAEIELKPLLEAGSILFDVEAVPTYPPVLEDLAVVVNENVTAAEVEAIIRKGGGGYLAKVQLFDIYRGKQLGEGKKSLAFSLTYIAPDHTLTDKEVSKLRNKIIHLLDQELNAKLRS</sequence>
<dbReference type="PROSITE" id="PS51483">
    <property type="entry name" value="B5"/>
    <property type="match status" value="1"/>
</dbReference>
<keyword evidence="13 15" id="KW-0030">Aminoacyl-tRNA synthetase</keyword>
<comment type="subunit">
    <text evidence="3 15">Tetramer of two alpha and two beta subunits.</text>
</comment>
<dbReference type="EC" id="6.1.1.20" evidence="15"/>
<dbReference type="GO" id="GO:0004826">
    <property type="term" value="F:phenylalanine-tRNA ligase activity"/>
    <property type="evidence" value="ECO:0007669"/>
    <property type="project" value="UniProtKB-UniRule"/>
</dbReference>
<dbReference type="InterPro" id="IPR009061">
    <property type="entry name" value="DNA-bd_dom_put_sf"/>
</dbReference>
<dbReference type="InterPro" id="IPR036690">
    <property type="entry name" value="Fdx_antiC-bd_sf"/>
</dbReference>
<dbReference type="InterPro" id="IPR002547">
    <property type="entry name" value="tRNA-bd_dom"/>
</dbReference>
<feature type="domain" description="FDX-ACB" evidence="18">
    <location>
        <begin position="750"/>
        <end position="843"/>
    </location>
</feature>
<evidence type="ECO:0000313" key="20">
    <source>
        <dbReference type="EMBL" id="KUK77400.1"/>
    </source>
</evidence>
<keyword evidence="7 15" id="KW-0479">Metal-binding</keyword>
<evidence type="ECO:0000256" key="12">
    <source>
        <dbReference type="ARBA" id="ARBA00022917"/>
    </source>
</evidence>
<evidence type="ECO:0000256" key="10">
    <source>
        <dbReference type="ARBA" id="ARBA00022842"/>
    </source>
</evidence>
<comment type="caution">
    <text evidence="20">The sequence shown here is derived from an EMBL/GenBank/DDBJ whole genome shotgun (WGS) entry which is preliminary data.</text>
</comment>
<dbReference type="PROSITE" id="PS50886">
    <property type="entry name" value="TRBD"/>
    <property type="match status" value="1"/>
</dbReference>
<dbReference type="GO" id="GO:0006432">
    <property type="term" value="P:phenylalanyl-tRNA aminoacylation"/>
    <property type="evidence" value="ECO:0007669"/>
    <property type="project" value="UniProtKB-UniRule"/>
</dbReference>
<evidence type="ECO:0000256" key="13">
    <source>
        <dbReference type="ARBA" id="ARBA00023146"/>
    </source>
</evidence>
<evidence type="ECO:0000256" key="7">
    <source>
        <dbReference type="ARBA" id="ARBA00022723"/>
    </source>
</evidence>
<comment type="similarity">
    <text evidence="2 15">Belongs to the phenylalanyl-tRNA synthetase beta subunit family. Type 1 subfamily.</text>
</comment>
<dbReference type="InterPro" id="IPR005146">
    <property type="entry name" value="B3/B4_tRNA-bd"/>
</dbReference>
<dbReference type="Pfam" id="PF03147">
    <property type="entry name" value="FDX-ACB"/>
    <property type="match status" value="1"/>
</dbReference>
<dbReference type="CDD" id="cd02796">
    <property type="entry name" value="tRNA_bind_bactPheRS"/>
    <property type="match status" value="1"/>
</dbReference>
<dbReference type="Pfam" id="PF03484">
    <property type="entry name" value="B5"/>
    <property type="match status" value="1"/>
</dbReference>
<evidence type="ECO:0000256" key="6">
    <source>
        <dbReference type="ARBA" id="ARBA00022598"/>
    </source>
</evidence>
<comment type="catalytic activity">
    <reaction evidence="14 15">
        <text>tRNA(Phe) + L-phenylalanine + ATP = L-phenylalanyl-tRNA(Phe) + AMP + diphosphate + H(+)</text>
        <dbReference type="Rhea" id="RHEA:19413"/>
        <dbReference type="Rhea" id="RHEA-COMP:9668"/>
        <dbReference type="Rhea" id="RHEA-COMP:9699"/>
        <dbReference type="ChEBI" id="CHEBI:15378"/>
        <dbReference type="ChEBI" id="CHEBI:30616"/>
        <dbReference type="ChEBI" id="CHEBI:33019"/>
        <dbReference type="ChEBI" id="CHEBI:58095"/>
        <dbReference type="ChEBI" id="CHEBI:78442"/>
        <dbReference type="ChEBI" id="CHEBI:78531"/>
        <dbReference type="ChEBI" id="CHEBI:456215"/>
        <dbReference type="EC" id="6.1.1.20"/>
    </reaction>
</comment>
<dbReference type="PATRIC" id="fig|294710.3.peg.1135"/>
<proteinExistence type="inferred from homology"/>
<evidence type="ECO:0000256" key="1">
    <source>
        <dbReference type="ARBA" id="ARBA00004496"/>
    </source>
</evidence>
<dbReference type="Gene3D" id="2.40.50.140">
    <property type="entry name" value="Nucleic acid-binding proteins"/>
    <property type="match status" value="1"/>
</dbReference>
<evidence type="ECO:0000256" key="15">
    <source>
        <dbReference type="HAMAP-Rule" id="MF_00283"/>
    </source>
</evidence>
<name>A0A101HJ48_9BACT</name>
<dbReference type="Gene3D" id="3.30.70.380">
    <property type="entry name" value="Ferrodoxin-fold anticodon-binding domain"/>
    <property type="match status" value="1"/>
</dbReference>
<evidence type="ECO:0000256" key="9">
    <source>
        <dbReference type="ARBA" id="ARBA00022840"/>
    </source>
</evidence>
<dbReference type="FunFam" id="3.30.70.380:FF:000001">
    <property type="entry name" value="Phenylalanine--tRNA ligase beta subunit"/>
    <property type="match status" value="1"/>
</dbReference>
<organism evidence="20 21">
    <name type="scientific">Proteiniphilum acetatigenes</name>
    <dbReference type="NCBI Taxonomy" id="294710"/>
    <lineage>
        <taxon>Bacteria</taxon>
        <taxon>Pseudomonadati</taxon>
        <taxon>Bacteroidota</taxon>
        <taxon>Bacteroidia</taxon>
        <taxon>Bacteroidales</taxon>
        <taxon>Dysgonomonadaceae</taxon>
        <taxon>Proteiniphilum</taxon>
    </lineage>
</organism>
<dbReference type="InterPro" id="IPR033714">
    <property type="entry name" value="tRNA_bind_bactPheRS"/>
</dbReference>
<dbReference type="HAMAP" id="MF_00283">
    <property type="entry name" value="Phe_tRNA_synth_beta1"/>
    <property type="match status" value="1"/>
</dbReference>
<feature type="binding site" evidence="15">
    <location>
        <position position="506"/>
    </location>
    <ligand>
        <name>Mg(2+)</name>
        <dbReference type="ChEBI" id="CHEBI:18420"/>
        <note>shared with alpha subunit</note>
    </ligand>
</feature>
<dbReference type="InterPro" id="IPR012340">
    <property type="entry name" value="NA-bd_OB-fold"/>
</dbReference>
<evidence type="ECO:0000259" key="19">
    <source>
        <dbReference type="PROSITE" id="PS51483"/>
    </source>
</evidence>
<gene>
    <name evidence="15" type="primary">pheT</name>
    <name evidence="20" type="ORF">XD92_0815</name>
</gene>
<evidence type="ECO:0000256" key="8">
    <source>
        <dbReference type="ARBA" id="ARBA00022741"/>
    </source>
</evidence>
<dbReference type="InterPro" id="IPR005147">
    <property type="entry name" value="tRNA_synthase_B5-dom"/>
</dbReference>
<reference evidence="21" key="1">
    <citation type="journal article" date="2015" name="MBio">
        <title>Genome-Resolved Metagenomic Analysis Reveals Roles for Candidate Phyla and Other Microbial Community Members in Biogeochemical Transformations in Oil Reservoirs.</title>
        <authorList>
            <person name="Hu P."/>
            <person name="Tom L."/>
            <person name="Singh A."/>
            <person name="Thomas B.C."/>
            <person name="Baker B.J."/>
            <person name="Piceno Y.M."/>
            <person name="Andersen G.L."/>
            <person name="Banfield J.F."/>
        </authorList>
    </citation>
    <scope>NUCLEOTIDE SEQUENCE [LARGE SCALE GENOMIC DNA]</scope>
</reference>
<accession>A0A101HJ48</accession>
<dbReference type="InterPro" id="IPR004532">
    <property type="entry name" value="Phe-tRNA-ligase_IIc_bsu_bact"/>
</dbReference>
<evidence type="ECO:0000259" key="17">
    <source>
        <dbReference type="PROSITE" id="PS50886"/>
    </source>
</evidence>
<dbReference type="Gene3D" id="3.30.930.10">
    <property type="entry name" value="Bira Bifunctional Protein, Domain 2"/>
    <property type="match status" value="1"/>
</dbReference>
<comment type="cofactor">
    <cofactor evidence="15">
        <name>Mg(2+)</name>
        <dbReference type="ChEBI" id="CHEBI:18420"/>
    </cofactor>
    <text evidence="15">Binds 2 magnesium ions per tetramer.</text>
</comment>
<evidence type="ECO:0000313" key="21">
    <source>
        <dbReference type="Proteomes" id="UP000053860"/>
    </source>
</evidence>
<dbReference type="NCBIfam" id="TIGR00472">
    <property type="entry name" value="pheT_bact"/>
    <property type="match status" value="1"/>
</dbReference>
<feature type="binding site" evidence="15">
    <location>
        <position position="502"/>
    </location>
    <ligand>
        <name>Mg(2+)</name>
        <dbReference type="ChEBI" id="CHEBI:18420"/>
        <note>shared with alpha subunit</note>
    </ligand>
</feature>
<keyword evidence="12 15" id="KW-0648">Protein biosynthesis</keyword>
<dbReference type="Pfam" id="PF03483">
    <property type="entry name" value="B3_4"/>
    <property type="match status" value="1"/>
</dbReference>
<dbReference type="SUPFAM" id="SSF50249">
    <property type="entry name" value="Nucleic acid-binding proteins"/>
    <property type="match status" value="1"/>
</dbReference>
<dbReference type="PANTHER" id="PTHR10947">
    <property type="entry name" value="PHENYLALANYL-TRNA SYNTHETASE BETA CHAIN AND LEUCINE-RICH REPEAT-CONTAINING PROTEIN 47"/>
    <property type="match status" value="1"/>
</dbReference>
<dbReference type="GO" id="GO:0005524">
    <property type="term" value="F:ATP binding"/>
    <property type="evidence" value="ECO:0007669"/>
    <property type="project" value="UniProtKB-UniRule"/>
</dbReference>
<dbReference type="InterPro" id="IPR020825">
    <property type="entry name" value="Phe-tRNA_synthase-like_B3/B4"/>
</dbReference>
<comment type="subcellular location">
    <subcellularLocation>
        <location evidence="1 15">Cytoplasm</location>
    </subcellularLocation>
</comment>